<dbReference type="AlphaFoldDB" id="A0A0F9WCI8"/>
<protein>
    <submittedName>
        <fullName evidence="1">Uncharacterized protein</fullName>
    </submittedName>
</protein>
<organism evidence="1">
    <name type="scientific">marine sediment metagenome</name>
    <dbReference type="NCBI Taxonomy" id="412755"/>
    <lineage>
        <taxon>unclassified sequences</taxon>
        <taxon>metagenomes</taxon>
        <taxon>ecological metagenomes</taxon>
    </lineage>
</organism>
<name>A0A0F9WCI8_9ZZZZ</name>
<proteinExistence type="predicted"/>
<sequence length="154" mass="17491">MTIADILKYPVGYKFGGCELEIKHARKLRNPKDKGVWYQEVTLVDETGEMPADVKIGKRNPLRRTAEIHLIVAEIQRCETGKKIYIDQFSFPTQSEPDEWNPLLAPTDVRSRVKCWLVAANVEPGKNTDLVMTNLLAFAEHPMLEKVIDSILKG</sequence>
<dbReference type="EMBL" id="LAZR01000302">
    <property type="protein sequence ID" value="KKN75903.1"/>
    <property type="molecule type" value="Genomic_DNA"/>
</dbReference>
<gene>
    <name evidence="1" type="ORF">LCGC14_0376110</name>
</gene>
<comment type="caution">
    <text evidence="1">The sequence shown here is derived from an EMBL/GenBank/DDBJ whole genome shotgun (WGS) entry which is preliminary data.</text>
</comment>
<reference evidence="1" key="1">
    <citation type="journal article" date="2015" name="Nature">
        <title>Complex archaea that bridge the gap between prokaryotes and eukaryotes.</title>
        <authorList>
            <person name="Spang A."/>
            <person name="Saw J.H."/>
            <person name="Jorgensen S.L."/>
            <person name="Zaremba-Niedzwiedzka K."/>
            <person name="Martijn J."/>
            <person name="Lind A.E."/>
            <person name="van Eijk R."/>
            <person name="Schleper C."/>
            <person name="Guy L."/>
            <person name="Ettema T.J."/>
        </authorList>
    </citation>
    <scope>NUCLEOTIDE SEQUENCE</scope>
</reference>
<accession>A0A0F9WCI8</accession>
<evidence type="ECO:0000313" key="1">
    <source>
        <dbReference type="EMBL" id="KKN75903.1"/>
    </source>
</evidence>